<keyword evidence="4 7" id="KW-0812">Transmembrane</keyword>
<comment type="subcellular location">
    <subcellularLocation>
        <location evidence="1">Cell membrane</location>
        <topology evidence="1">Multi-pass membrane protein</topology>
    </subcellularLocation>
</comment>
<feature type="transmembrane region" description="Helical" evidence="7">
    <location>
        <begin position="33"/>
        <end position="52"/>
    </location>
</feature>
<evidence type="ECO:0000256" key="2">
    <source>
        <dbReference type="ARBA" id="ARBA00006228"/>
    </source>
</evidence>
<evidence type="ECO:0000313" key="9">
    <source>
        <dbReference type="Proteomes" id="UP001139682"/>
    </source>
</evidence>
<dbReference type="Pfam" id="PF01899">
    <property type="entry name" value="MNHE"/>
    <property type="match status" value="1"/>
</dbReference>
<evidence type="ECO:0000256" key="1">
    <source>
        <dbReference type="ARBA" id="ARBA00004651"/>
    </source>
</evidence>
<dbReference type="PANTHER" id="PTHR34584">
    <property type="entry name" value="NA(+)/H(+) ANTIPORTER SUBUNIT E1"/>
    <property type="match status" value="1"/>
</dbReference>
<name>A0A9X1W5G4_9GAMM</name>
<gene>
    <name evidence="8" type="ORF">MST27_15995</name>
</gene>
<dbReference type="GO" id="GO:0008324">
    <property type="term" value="F:monoatomic cation transmembrane transporter activity"/>
    <property type="evidence" value="ECO:0007669"/>
    <property type="project" value="InterPro"/>
</dbReference>
<evidence type="ECO:0000256" key="6">
    <source>
        <dbReference type="ARBA" id="ARBA00023136"/>
    </source>
</evidence>
<keyword evidence="3" id="KW-1003">Cell membrane</keyword>
<keyword evidence="5 7" id="KW-1133">Transmembrane helix</keyword>
<dbReference type="RefSeq" id="WP_243606929.1">
    <property type="nucleotide sequence ID" value="NZ_JALGRD010000008.1"/>
</dbReference>
<dbReference type="EMBL" id="JALGRD010000008">
    <property type="protein sequence ID" value="MCJ0974875.1"/>
    <property type="molecule type" value="Genomic_DNA"/>
</dbReference>
<accession>A0A9X1W5G4</accession>
<evidence type="ECO:0000256" key="3">
    <source>
        <dbReference type="ARBA" id="ARBA00022475"/>
    </source>
</evidence>
<dbReference type="Proteomes" id="UP001139682">
    <property type="component" value="Unassembled WGS sequence"/>
</dbReference>
<dbReference type="PANTHER" id="PTHR34584:SF1">
    <property type="entry name" value="NA(+)_H(+) ANTIPORTER SUBUNIT E1"/>
    <property type="match status" value="1"/>
</dbReference>
<comment type="caution">
    <text evidence="8">The sequence shown here is derived from an EMBL/GenBank/DDBJ whole genome shotgun (WGS) entry which is preliminary data.</text>
</comment>
<protein>
    <submittedName>
        <fullName evidence="8">Na+/H+ antiporter subunit E</fullName>
    </submittedName>
</protein>
<dbReference type="InterPro" id="IPR002758">
    <property type="entry name" value="Cation_antiport_E"/>
</dbReference>
<keyword evidence="6 7" id="KW-0472">Membrane</keyword>
<feature type="transmembrane region" description="Helical" evidence="7">
    <location>
        <begin position="59"/>
        <end position="78"/>
    </location>
</feature>
<reference evidence="8" key="1">
    <citation type="submission" date="2022-03" db="EMBL/GenBank/DDBJ databases">
        <title>Pseudomonas marianensis sp. nov., a marine bacterium isolated from deep-sea sediments of the Mariana Trench.</title>
        <authorList>
            <person name="Wei Y."/>
        </authorList>
    </citation>
    <scope>NUCLEOTIDE SEQUENCE</scope>
    <source>
        <strain evidence="8">PS1</strain>
    </source>
</reference>
<evidence type="ECO:0000313" key="8">
    <source>
        <dbReference type="EMBL" id="MCJ0974875.1"/>
    </source>
</evidence>
<keyword evidence="9" id="KW-1185">Reference proteome</keyword>
<dbReference type="GO" id="GO:0005886">
    <property type="term" value="C:plasma membrane"/>
    <property type="evidence" value="ECO:0007669"/>
    <property type="project" value="UniProtKB-SubCell"/>
</dbReference>
<sequence length="163" mass="17962">MERTGSQRRWVDGLGWAAIYAALWASFSEGGGWSLGAPSILLAVLLSVWLGLRPWHPTLSALPGFIAFFLMRMLAGGWDVAVRALHPRRPLQPAWLDYPLQCASPQVRLLLSALVGLLPGTLSSRVDGERLRVHVLDERQAWQPTVAELERHLQRLLGAGGRG</sequence>
<proteinExistence type="inferred from homology"/>
<comment type="similarity">
    <text evidence="2">Belongs to the CPA3 antiporters (TC 2.A.63) subunit E family.</text>
</comment>
<evidence type="ECO:0000256" key="4">
    <source>
        <dbReference type="ARBA" id="ARBA00022692"/>
    </source>
</evidence>
<evidence type="ECO:0000256" key="5">
    <source>
        <dbReference type="ARBA" id="ARBA00022989"/>
    </source>
</evidence>
<evidence type="ECO:0000256" key="7">
    <source>
        <dbReference type="SAM" id="Phobius"/>
    </source>
</evidence>
<organism evidence="8 9">
    <name type="scientific">Stutzerimonas marianensis</name>
    <dbReference type="NCBI Taxonomy" id="2929513"/>
    <lineage>
        <taxon>Bacteria</taxon>
        <taxon>Pseudomonadati</taxon>
        <taxon>Pseudomonadota</taxon>
        <taxon>Gammaproteobacteria</taxon>
        <taxon>Pseudomonadales</taxon>
        <taxon>Pseudomonadaceae</taxon>
        <taxon>Stutzerimonas</taxon>
    </lineage>
</organism>
<dbReference type="AlphaFoldDB" id="A0A9X1W5G4"/>